<keyword evidence="2" id="KW-1185">Reference proteome</keyword>
<name>A0ACC0EAZ2_9BASI</name>
<reference evidence="2" key="2">
    <citation type="journal article" date="2018" name="Mol. Plant Microbe Interact.">
        <title>Genome sequence resources for the wheat stripe rust pathogen (Puccinia striiformis f. sp. tritici) and the barley stripe rust pathogen (Puccinia striiformis f. sp. hordei).</title>
        <authorList>
            <person name="Xia C."/>
            <person name="Wang M."/>
            <person name="Yin C."/>
            <person name="Cornejo O.E."/>
            <person name="Hulbert S.H."/>
            <person name="Chen X."/>
        </authorList>
    </citation>
    <scope>NUCLEOTIDE SEQUENCE [LARGE SCALE GENOMIC DNA]</scope>
    <source>
        <strain evidence="2">93-210</strain>
    </source>
</reference>
<gene>
    <name evidence="1" type="ORF">MJO28_010033</name>
</gene>
<reference evidence="1 2" key="3">
    <citation type="journal article" date="2022" name="Microbiol. Spectr.">
        <title>Folding features and dynamics of 3D genome architecture in plant fungal pathogens.</title>
        <authorList>
            <person name="Xia C."/>
        </authorList>
    </citation>
    <scope>NUCLEOTIDE SEQUENCE [LARGE SCALE GENOMIC DNA]</scope>
    <source>
        <strain evidence="1 2">93-210</strain>
    </source>
</reference>
<evidence type="ECO:0000313" key="1">
    <source>
        <dbReference type="EMBL" id="KAI7948125.1"/>
    </source>
</evidence>
<dbReference type="EMBL" id="CM045873">
    <property type="protein sequence ID" value="KAI7948125.1"/>
    <property type="molecule type" value="Genomic_DNA"/>
</dbReference>
<comment type="caution">
    <text evidence="1">The sequence shown here is derived from an EMBL/GenBank/DDBJ whole genome shotgun (WGS) entry which is preliminary data.</text>
</comment>
<evidence type="ECO:0000313" key="2">
    <source>
        <dbReference type="Proteomes" id="UP001060170"/>
    </source>
</evidence>
<proteinExistence type="predicted"/>
<protein>
    <submittedName>
        <fullName evidence="1">Uncharacterized protein</fullName>
    </submittedName>
</protein>
<dbReference type="Proteomes" id="UP001060170">
    <property type="component" value="Chromosome 9"/>
</dbReference>
<reference evidence="2" key="1">
    <citation type="journal article" date="2018" name="BMC Genomics">
        <title>Genomic insights into host adaptation between the wheat stripe rust pathogen (Puccinia striiformis f. sp. tritici) and the barley stripe rust pathogen (Puccinia striiformis f. sp. hordei).</title>
        <authorList>
            <person name="Xia C."/>
            <person name="Wang M."/>
            <person name="Yin C."/>
            <person name="Cornejo O.E."/>
            <person name="Hulbert S.H."/>
            <person name="Chen X."/>
        </authorList>
    </citation>
    <scope>NUCLEOTIDE SEQUENCE [LARGE SCALE GENOMIC DNA]</scope>
    <source>
        <strain evidence="2">93-210</strain>
    </source>
</reference>
<accession>A0ACC0EAZ2</accession>
<sequence length="1703" mass="190976">MSKIPLWKQLPQPTSPVKYLSLVNKLTAFDISTYFDPPKTRPIARHVSVNLPLPSTAWKSNKKGQLLLGKPTEAWEHPNNQIQTAKYSLLTFIPRNLAEQFRRIANAFFLLIVILQFFPQFSQVSPILGALPLFVVLAITAVKDAYEDVRRHAADHKTNHQLVDTLSRDTYTNHNTTKPYSSGLKLTSMLTYFGEKAERNADSQKRYWWSRRRTVSPSAVTLNLHSIDSQDAKDSSQGFVPIAWQDLRVGDFIRLKNDDPVPADVIICATSDLEENVCFVETKNLDGETNLKSRHALPALSHLRSAYDCANAHSPENRFIVENQAPDADLFSYSAAVVFPDLGRRVPVSLESALLRGTVIRNTEWVIGLIVLAGPDTKVMLNSKGTPSKRSKVERQMNPMVFINLAILAFMCIFNGIATHVAESYYYSRDSYWTTGSDLPDDNPRINGLIGFGNALVTYQNIVPISLYISIEFVRTMQAYFIWADDDMELNGRRTLARSWNLSDDLGQIKYIFSDKTGTLTQNLMQFRKCTVGGIIYEGGNAMEAVVEEDKRKQDFDSRKPEVKESDVLLSDSRGKTAACGEQHTQLVPFKDAKLMEDLLQVKTVQSLLLRQFFTCLGLCHTVLASEDQNGSVQYKAQSPDEAALVQAAADVGFVFRGRDKNIVRLQSPPGLGFQPKGLEEVGQSGSRNLNAAQPTCEDAEEYELLEVNEFTSLRKRMSVVVQKLESQRPIAGQLYLFVKGADNVIFERLAPGQEAIREQVDCQLETFAAKGLRTLCLAYRKLDRAQLEAWSAKYAQAMSQLGEARETLIESVQDELENDLILLGATAIEDKLQDGVPQAVSDLKRAGIKVWVATGDKLETAVAIAKSCQLIGSDMNLIVVRGGAYGQKASAYEQIRKSLINFFDAEELLDDLKELPPRQERRTSLQYGRRQSMADSMFNDLTSLVGNDNGKRAGGYGLVIDGPSLNHALEEKFTKEALLELSTRCEAVICCRASPKQKSEIVKLIKEGIQVPTLAIGDGANDVSMIQTADIGVGVLGEEGMQAVNSSDYSICQFRFITKLLLVHGHWSYDRNSKMIYHFFYQQIIGIVPLFLYQFWCAYSTTTLFEYTYVLLYNVAWTLLPAIGMGVFDQDIREKVLKQVPELYSIGREGRLFGVNRFMIYMIEGIYQGAIIYIILSFTYDSNSTRPDGWDISMDELSSVVIISIILACNLFIALGQLNWNWWVLGCVCFGPLAILIYTAVYSAATPDQIWTTLYGNNHFIWPAPCFWFGLLISIVISLLPRYLLSYYQSTYHPTSVVVPAHIVLGVSQADISLFDVSRELTQVMLDFRTENNSDIQICREIDRRDPEINFRMDDRIHPARERNPGQDAQPLGRSKNVAQEPMNTRSDEKQHPANIGGAKLLRYRTSFTLDMATGQSSTVERGFNFDQADGVGERAVGARLRRFNSSVMSLASHIEGREGSVCNQELPRSVHESDDYNRVAQTLIPGETSKSHNFGHSYHLSGGRGAYGQGSTSKVNYRRHSSIEICDQAYRNQNHEAYRAARYHLFQEDYRIQTGDGRGARATSDPTHCRIVSDVSIPEFSPQTYEHPDRGAEKHSQEHQFQESPSPIQYLSTIGNDGPPQDSRKSYELEMIQEEVNRTENDHNRISRGSIPGCGGQPENIRLVANGQGVASEEGNGQGHDQSNNLISKEQPEQNQQINDH</sequence>
<organism evidence="1 2">
    <name type="scientific">Puccinia striiformis f. sp. tritici</name>
    <dbReference type="NCBI Taxonomy" id="168172"/>
    <lineage>
        <taxon>Eukaryota</taxon>
        <taxon>Fungi</taxon>
        <taxon>Dikarya</taxon>
        <taxon>Basidiomycota</taxon>
        <taxon>Pucciniomycotina</taxon>
        <taxon>Pucciniomycetes</taxon>
        <taxon>Pucciniales</taxon>
        <taxon>Pucciniaceae</taxon>
        <taxon>Puccinia</taxon>
    </lineage>
</organism>